<organism evidence="2 3">
    <name type="scientific">Mycena metata</name>
    <dbReference type="NCBI Taxonomy" id="1033252"/>
    <lineage>
        <taxon>Eukaryota</taxon>
        <taxon>Fungi</taxon>
        <taxon>Dikarya</taxon>
        <taxon>Basidiomycota</taxon>
        <taxon>Agaricomycotina</taxon>
        <taxon>Agaricomycetes</taxon>
        <taxon>Agaricomycetidae</taxon>
        <taxon>Agaricales</taxon>
        <taxon>Marasmiineae</taxon>
        <taxon>Mycenaceae</taxon>
        <taxon>Mycena</taxon>
    </lineage>
</organism>
<feature type="compositionally biased region" description="Pro residues" evidence="1">
    <location>
        <begin position="294"/>
        <end position="305"/>
    </location>
</feature>
<proteinExistence type="predicted"/>
<feature type="region of interest" description="Disordered" evidence="1">
    <location>
        <begin position="100"/>
        <end position="191"/>
    </location>
</feature>
<accession>A0AAD7H775</accession>
<gene>
    <name evidence="2" type="ORF">B0H16DRAFT_1619556</name>
</gene>
<sequence length="305" mass="33679">MGRWTVTEWLALAQEHSPNREYNDNGCTNTVNPYNDTRLYDEDEFEDDHGTREIFIDYYTAGRALPHTPTCQWPYNESPSPPPKPRLAVAIPVIVHPPDPLGAVHPSTRVAASEVEKPARSPQRGRNANYYPRNGSQHLATPTRSLPRSPDTRRPREFFARSGVKRTASKSKSKAQSKSKMVPFGRRDESGLQHTQSIQILVSTQTTATQSAPDAGRPRVYYPRSSSLPGAQRVITTVPAHSSPPTPPAKSPIKRVSRALPAVPENGMVSVTTVRRRVSSKGSPAASPRRIRPLPVPAHPPSYPL</sequence>
<evidence type="ECO:0000313" key="2">
    <source>
        <dbReference type="EMBL" id="KAJ7714087.1"/>
    </source>
</evidence>
<dbReference type="Proteomes" id="UP001215598">
    <property type="component" value="Unassembled WGS sequence"/>
</dbReference>
<feature type="region of interest" description="Disordered" evidence="1">
    <location>
        <begin position="204"/>
        <end position="305"/>
    </location>
</feature>
<evidence type="ECO:0000256" key="1">
    <source>
        <dbReference type="SAM" id="MobiDB-lite"/>
    </source>
</evidence>
<evidence type="ECO:0000313" key="3">
    <source>
        <dbReference type="Proteomes" id="UP001215598"/>
    </source>
</evidence>
<feature type="compositionally biased region" description="Basic and acidic residues" evidence="1">
    <location>
        <begin position="150"/>
        <end position="159"/>
    </location>
</feature>
<feature type="compositionally biased region" description="Polar residues" evidence="1">
    <location>
        <begin position="134"/>
        <end position="146"/>
    </location>
</feature>
<reference evidence="2" key="1">
    <citation type="submission" date="2023-03" db="EMBL/GenBank/DDBJ databases">
        <title>Massive genome expansion in bonnet fungi (Mycena s.s.) driven by repeated elements and novel gene families across ecological guilds.</title>
        <authorList>
            <consortium name="Lawrence Berkeley National Laboratory"/>
            <person name="Harder C.B."/>
            <person name="Miyauchi S."/>
            <person name="Viragh M."/>
            <person name="Kuo A."/>
            <person name="Thoen E."/>
            <person name="Andreopoulos B."/>
            <person name="Lu D."/>
            <person name="Skrede I."/>
            <person name="Drula E."/>
            <person name="Henrissat B."/>
            <person name="Morin E."/>
            <person name="Kohler A."/>
            <person name="Barry K."/>
            <person name="LaButti K."/>
            <person name="Morin E."/>
            <person name="Salamov A."/>
            <person name="Lipzen A."/>
            <person name="Mereny Z."/>
            <person name="Hegedus B."/>
            <person name="Baldrian P."/>
            <person name="Stursova M."/>
            <person name="Weitz H."/>
            <person name="Taylor A."/>
            <person name="Grigoriev I.V."/>
            <person name="Nagy L.G."/>
            <person name="Martin F."/>
            <person name="Kauserud H."/>
        </authorList>
    </citation>
    <scope>NUCLEOTIDE SEQUENCE</scope>
    <source>
        <strain evidence="2">CBHHK182m</strain>
    </source>
</reference>
<keyword evidence="3" id="KW-1185">Reference proteome</keyword>
<protein>
    <submittedName>
        <fullName evidence="2">Uncharacterized protein</fullName>
    </submittedName>
</protein>
<name>A0AAD7H775_9AGAR</name>
<dbReference type="EMBL" id="JARKIB010000331">
    <property type="protein sequence ID" value="KAJ7714087.1"/>
    <property type="molecule type" value="Genomic_DNA"/>
</dbReference>
<comment type="caution">
    <text evidence="2">The sequence shown here is derived from an EMBL/GenBank/DDBJ whole genome shotgun (WGS) entry which is preliminary data.</text>
</comment>
<dbReference type="AlphaFoldDB" id="A0AAD7H775"/>
<feature type="compositionally biased region" description="Basic residues" evidence="1">
    <location>
        <begin position="163"/>
        <end position="177"/>
    </location>
</feature>